<name>A0A1H5GVI4_9MICC</name>
<dbReference type="AlphaFoldDB" id="A0A1H5GVI4"/>
<organism evidence="1 2">
    <name type="scientific">Arthrobacter alpinus</name>
    <dbReference type="NCBI Taxonomy" id="656366"/>
    <lineage>
        <taxon>Bacteria</taxon>
        <taxon>Bacillati</taxon>
        <taxon>Actinomycetota</taxon>
        <taxon>Actinomycetes</taxon>
        <taxon>Micrococcales</taxon>
        <taxon>Micrococcaceae</taxon>
        <taxon>Arthrobacter</taxon>
    </lineage>
</organism>
<gene>
    <name evidence="1" type="ORF">SAMN04489740_0860</name>
</gene>
<dbReference type="EMBL" id="FNTV01000001">
    <property type="protein sequence ID" value="SEE19707.1"/>
    <property type="molecule type" value="Genomic_DNA"/>
</dbReference>
<evidence type="ECO:0000313" key="1">
    <source>
        <dbReference type="EMBL" id="SEE19707.1"/>
    </source>
</evidence>
<proteinExistence type="predicted"/>
<dbReference type="Proteomes" id="UP000182725">
    <property type="component" value="Unassembled WGS sequence"/>
</dbReference>
<dbReference type="RefSeq" id="WP_170835417.1">
    <property type="nucleotide sequence ID" value="NZ_FNTV01000001.1"/>
</dbReference>
<accession>A0A1H5GVI4</accession>
<sequence length="58" mass="6050">MATLKHKSGHTVTTSYAPEIVSLRSQGYQEIPDAAVAATETEVPAVDAKPAKTAPKAN</sequence>
<evidence type="ECO:0000313" key="2">
    <source>
        <dbReference type="Proteomes" id="UP000182725"/>
    </source>
</evidence>
<protein>
    <submittedName>
        <fullName evidence="1">Uncharacterized protein</fullName>
    </submittedName>
</protein>
<reference evidence="1 2" key="1">
    <citation type="submission" date="2016-10" db="EMBL/GenBank/DDBJ databases">
        <authorList>
            <person name="de Groot N.N."/>
        </authorList>
    </citation>
    <scope>NUCLEOTIDE SEQUENCE [LARGE SCALE GENOMIC DNA]</scope>
    <source>
        <strain evidence="1 2">DSM 22274</strain>
    </source>
</reference>